<dbReference type="EMBL" id="BMKQ01000002">
    <property type="protein sequence ID" value="GGF57280.1"/>
    <property type="molecule type" value="Genomic_DNA"/>
</dbReference>
<dbReference type="RefSeq" id="WP_188781288.1">
    <property type="nucleotide sequence ID" value="NZ_BMKQ01000002.1"/>
</dbReference>
<keyword evidence="2 4" id="KW-0238">DNA-binding</keyword>
<evidence type="ECO:0000313" key="7">
    <source>
        <dbReference type="Proteomes" id="UP000649179"/>
    </source>
</evidence>
<dbReference type="SUPFAM" id="SSF46689">
    <property type="entry name" value="Homeodomain-like"/>
    <property type="match status" value="1"/>
</dbReference>
<keyword evidence="3" id="KW-0804">Transcription</keyword>
<reference evidence="6" key="2">
    <citation type="submission" date="2020-09" db="EMBL/GenBank/DDBJ databases">
        <authorList>
            <person name="Sun Q."/>
            <person name="Zhou Y."/>
        </authorList>
    </citation>
    <scope>NUCLEOTIDE SEQUENCE</scope>
    <source>
        <strain evidence="6">CGMCC 1.16067</strain>
    </source>
</reference>
<accession>A0A917F887</accession>
<organism evidence="6 7">
    <name type="scientific">Marmoricola endophyticus</name>
    <dbReference type="NCBI Taxonomy" id="2040280"/>
    <lineage>
        <taxon>Bacteria</taxon>
        <taxon>Bacillati</taxon>
        <taxon>Actinomycetota</taxon>
        <taxon>Actinomycetes</taxon>
        <taxon>Propionibacteriales</taxon>
        <taxon>Nocardioidaceae</taxon>
        <taxon>Marmoricola</taxon>
    </lineage>
</organism>
<keyword evidence="1" id="KW-0805">Transcription regulation</keyword>
<dbReference type="PANTHER" id="PTHR30055:SF234">
    <property type="entry name" value="HTH-TYPE TRANSCRIPTIONAL REGULATOR BETI"/>
    <property type="match status" value="1"/>
</dbReference>
<evidence type="ECO:0000313" key="6">
    <source>
        <dbReference type="EMBL" id="GGF57280.1"/>
    </source>
</evidence>
<reference evidence="6" key="1">
    <citation type="journal article" date="2014" name="Int. J. Syst. Evol. Microbiol.">
        <title>Complete genome sequence of Corynebacterium casei LMG S-19264T (=DSM 44701T), isolated from a smear-ripened cheese.</title>
        <authorList>
            <consortium name="US DOE Joint Genome Institute (JGI-PGF)"/>
            <person name="Walter F."/>
            <person name="Albersmeier A."/>
            <person name="Kalinowski J."/>
            <person name="Ruckert C."/>
        </authorList>
    </citation>
    <scope>NUCLEOTIDE SEQUENCE</scope>
    <source>
        <strain evidence="6">CGMCC 1.16067</strain>
    </source>
</reference>
<dbReference type="InterPro" id="IPR009057">
    <property type="entry name" value="Homeodomain-like_sf"/>
</dbReference>
<proteinExistence type="predicted"/>
<evidence type="ECO:0000256" key="4">
    <source>
        <dbReference type="PROSITE-ProRule" id="PRU00335"/>
    </source>
</evidence>
<dbReference type="InterPro" id="IPR050109">
    <property type="entry name" value="HTH-type_TetR-like_transc_reg"/>
</dbReference>
<dbReference type="Gene3D" id="1.10.357.10">
    <property type="entry name" value="Tetracycline Repressor, domain 2"/>
    <property type="match status" value="1"/>
</dbReference>
<evidence type="ECO:0000256" key="3">
    <source>
        <dbReference type="ARBA" id="ARBA00023163"/>
    </source>
</evidence>
<dbReference type="InterPro" id="IPR023772">
    <property type="entry name" value="DNA-bd_HTH_TetR-type_CS"/>
</dbReference>
<evidence type="ECO:0000259" key="5">
    <source>
        <dbReference type="PROSITE" id="PS50977"/>
    </source>
</evidence>
<dbReference type="PROSITE" id="PS50977">
    <property type="entry name" value="HTH_TETR_2"/>
    <property type="match status" value="1"/>
</dbReference>
<dbReference type="PRINTS" id="PR00455">
    <property type="entry name" value="HTHTETR"/>
</dbReference>
<keyword evidence="7" id="KW-1185">Reference proteome</keyword>
<dbReference type="Pfam" id="PF21351">
    <property type="entry name" value="TetR_C_41"/>
    <property type="match status" value="1"/>
</dbReference>
<feature type="DNA-binding region" description="H-T-H motif" evidence="4">
    <location>
        <begin position="48"/>
        <end position="67"/>
    </location>
</feature>
<evidence type="ECO:0000256" key="2">
    <source>
        <dbReference type="ARBA" id="ARBA00023125"/>
    </source>
</evidence>
<protein>
    <submittedName>
        <fullName evidence="6">TetR family transcriptional regulator</fullName>
    </submittedName>
</protein>
<dbReference type="InterPro" id="IPR049484">
    <property type="entry name" value="Rv0078-like_C"/>
</dbReference>
<dbReference type="InterPro" id="IPR001647">
    <property type="entry name" value="HTH_TetR"/>
</dbReference>
<gene>
    <name evidence="6" type="ORF">GCM10011519_34050</name>
</gene>
<dbReference type="PANTHER" id="PTHR30055">
    <property type="entry name" value="HTH-TYPE TRANSCRIPTIONAL REGULATOR RUTR"/>
    <property type="match status" value="1"/>
</dbReference>
<feature type="domain" description="HTH tetR-type" evidence="5">
    <location>
        <begin position="25"/>
        <end position="85"/>
    </location>
</feature>
<dbReference type="Pfam" id="PF00440">
    <property type="entry name" value="TetR_N"/>
    <property type="match status" value="1"/>
</dbReference>
<name>A0A917F887_9ACTN</name>
<dbReference type="PROSITE" id="PS01081">
    <property type="entry name" value="HTH_TETR_1"/>
    <property type="match status" value="1"/>
</dbReference>
<dbReference type="GO" id="GO:0000976">
    <property type="term" value="F:transcription cis-regulatory region binding"/>
    <property type="evidence" value="ECO:0007669"/>
    <property type="project" value="TreeGrafter"/>
</dbReference>
<comment type="caution">
    <text evidence="6">The sequence shown here is derived from an EMBL/GenBank/DDBJ whole genome shotgun (WGS) entry which is preliminary data.</text>
</comment>
<evidence type="ECO:0000256" key="1">
    <source>
        <dbReference type="ARBA" id="ARBA00023015"/>
    </source>
</evidence>
<sequence length="237" mass="25902">MPRRPTEKLLEVAKSGTRRQRFSSGSTRRALIAAGEELFTAQGYAGTSLDAVVARAEVTKGALYHHFSGKQALFESVFESVEERAKVRILEALRTDTDPFDRARHGLRAFLEEVRDPAYSRVVVQQGPAVLGWERFREREEASAFGIVLEAVRGVLESSLTELDDAMVETFSRIFFGAMTSAGESVSQAEDQALAAARVESAIGFILTGLATLSEQGLHVPDPYDLARADGPEAQPE</sequence>
<dbReference type="AlphaFoldDB" id="A0A917F887"/>
<dbReference type="Proteomes" id="UP000649179">
    <property type="component" value="Unassembled WGS sequence"/>
</dbReference>
<dbReference type="GO" id="GO:0003700">
    <property type="term" value="F:DNA-binding transcription factor activity"/>
    <property type="evidence" value="ECO:0007669"/>
    <property type="project" value="TreeGrafter"/>
</dbReference>